<proteinExistence type="predicted"/>
<dbReference type="AlphaFoldDB" id="A0A498RCR2"/>
<sequence length="189" mass="19449">MRETLRQYIQTAVIIMLEGDEGIAGTVRQVGEHTVMLITFAQSVAYVVIDKITAIRVSCNPTTALTGTVTATTVNTGAAEVIDNHVETYRRLYAGTSTGSIVGSVGIVENSSVNLAGTGYDSGTITIAATQADTVLISFASLLSGTGPNNIIGTFSIIRGTGTFAGIIGGGTYLGTFGLTLTITGVFCV</sequence>
<keyword evidence="2" id="KW-1185">Reference proteome</keyword>
<reference evidence="1 2" key="1">
    <citation type="submission" date="2018-06" db="EMBL/GenBank/DDBJ databases">
        <authorList>
            <person name="Strepis N."/>
        </authorList>
    </citation>
    <scope>NUCLEOTIDE SEQUENCE [LARGE SCALE GENOMIC DNA]</scope>
    <source>
        <strain evidence="1">LUCI</strain>
    </source>
</reference>
<dbReference type="Proteomes" id="UP000277811">
    <property type="component" value="Unassembled WGS sequence"/>
</dbReference>
<dbReference type="RefSeq" id="WP_126720617.1">
    <property type="nucleotide sequence ID" value="NZ_UPPP01000105.1"/>
</dbReference>
<evidence type="ECO:0000313" key="1">
    <source>
        <dbReference type="EMBL" id="VBB09059.1"/>
    </source>
</evidence>
<dbReference type="EMBL" id="UPPP01000105">
    <property type="protein sequence ID" value="VBB09059.1"/>
    <property type="molecule type" value="Genomic_DNA"/>
</dbReference>
<gene>
    <name evidence="1" type="ORF">LUCI_4345</name>
</gene>
<protein>
    <submittedName>
        <fullName evidence="1">Uncharacterized protein</fullName>
    </submittedName>
</protein>
<evidence type="ECO:0000313" key="2">
    <source>
        <dbReference type="Proteomes" id="UP000277811"/>
    </source>
</evidence>
<name>A0A498RCR2_9FIRM</name>
<accession>A0A498RCR2</accession>
<organism evidence="1 2">
    <name type="scientific">Lucifera butyrica</name>
    <dbReference type="NCBI Taxonomy" id="1351585"/>
    <lineage>
        <taxon>Bacteria</taxon>
        <taxon>Bacillati</taxon>
        <taxon>Bacillota</taxon>
        <taxon>Negativicutes</taxon>
        <taxon>Veillonellales</taxon>
        <taxon>Veillonellaceae</taxon>
        <taxon>Lucifera</taxon>
    </lineage>
</organism>